<evidence type="ECO:0000313" key="2">
    <source>
        <dbReference type="EMBL" id="ANY85480.1"/>
    </source>
</evidence>
<dbReference type="AlphaFoldDB" id="A0A1B2EZR2"/>
<accession>A0A1B2EZR2</accession>
<organism evidence="2">
    <name type="scientific">Microvirga ossetica</name>
    <dbReference type="NCBI Taxonomy" id="1882682"/>
    <lineage>
        <taxon>Bacteria</taxon>
        <taxon>Pseudomonadati</taxon>
        <taxon>Pseudomonadota</taxon>
        <taxon>Alphaproteobacteria</taxon>
        <taxon>Hyphomicrobiales</taxon>
        <taxon>Methylobacteriaceae</taxon>
        <taxon>Microvirga</taxon>
    </lineage>
</organism>
<sequence length="90" mass="10027">MFLALHPATIHIKEDNNMLTLFFTAPLVLIEIALLSAIAERHGIIPALFVCVAWFVAKDVLHSVLFGAVMRKLMPVPKEVAYLYANPAIR</sequence>
<proteinExistence type="predicted"/>
<gene>
    <name evidence="2" type="ORF">BB934_45510</name>
</gene>
<dbReference type="KEGG" id="moc:BB934_45510"/>
<name>A0A1B2EZR2_9HYPH</name>
<geneLocation type="plasmid" evidence="2">
    <name>unnamed5</name>
</geneLocation>
<feature type="transmembrane region" description="Helical" evidence="1">
    <location>
        <begin position="21"/>
        <end position="39"/>
    </location>
</feature>
<feature type="transmembrane region" description="Helical" evidence="1">
    <location>
        <begin position="45"/>
        <end position="69"/>
    </location>
</feature>
<keyword evidence="1" id="KW-1133">Transmembrane helix</keyword>
<dbReference type="EMBL" id="CP016621">
    <property type="protein sequence ID" value="ANY85480.1"/>
    <property type="molecule type" value="Genomic_DNA"/>
</dbReference>
<keyword evidence="1" id="KW-0472">Membrane</keyword>
<keyword evidence="2" id="KW-0614">Plasmid</keyword>
<keyword evidence="1" id="KW-0812">Transmembrane</keyword>
<reference evidence="2" key="1">
    <citation type="submission" date="2016-07" db="EMBL/GenBank/DDBJ databases">
        <title>Microvirga ossetica sp. nov. a new species of rhizobia isolated from root nodules of the legume species Vicia alpestris Steven originated from North Ossetia region in the Caucasus.</title>
        <authorList>
            <person name="Safronova V.I."/>
            <person name="Kuznetsova I.G."/>
            <person name="Sazanova A.L."/>
            <person name="Belimov A."/>
            <person name="Andronov E."/>
            <person name="Osledkin Y.S."/>
            <person name="Onishchuk O.P."/>
            <person name="Kurchak O.N."/>
            <person name="Shaposhnikov A.I."/>
            <person name="Willems A."/>
            <person name="Tikhonovich I.A."/>
        </authorList>
    </citation>
    <scope>NUCLEOTIDE SEQUENCE [LARGE SCALE GENOMIC DNA]</scope>
    <source>
        <strain evidence="2">V5/3M</strain>
        <plasmid evidence="2">unnamed5</plasmid>
    </source>
</reference>
<evidence type="ECO:0000256" key="1">
    <source>
        <dbReference type="SAM" id="Phobius"/>
    </source>
</evidence>
<protein>
    <submittedName>
        <fullName evidence="2">Uncharacterized protein</fullName>
    </submittedName>
</protein>